<dbReference type="RefSeq" id="WP_237022341.1">
    <property type="nucleotide sequence ID" value="NZ_BJUS01000015.1"/>
</dbReference>
<evidence type="ECO:0000259" key="5">
    <source>
        <dbReference type="SMART" id="SM00903"/>
    </source>
</evidence>
<dbReference type="PANTHER" id="PTHR33798:SF5">
    <property type="entry name" value="FLAVIN REDUCTASE LIKE DOMAIN-CONTAINING PROTEIN"/>
    <property type="match status" value="1"/>
</dbReference>
<sequence length="220" mass="23176">MSDASFSDDAPASDAARAAGTLGTDALEAGTIYRLFSGAIAPRPIAWVATVDAEGRANLAPFSFFNVASVNPPVLAFSPLLNGEGKAKDTLHNLDEVGECVIHVGSEALAEALNATSASLPRGEDEFDHAGLTKAPMGELRVPRIAESPIAFGCRLREVIRFGDSPLAGNLVLAEVVAVHAAPEVWDGRHVDIETLRPVGRMAGSDYSRTTDLFALERPK</sequence>
<comment type="similarity">
    <text evidence="4">Belongs to the flavoredoxin family.</text>
</comment>
<evidence type="ECO:0000313" key="7">
    <source>
        <dbReference type="Proteomes" id="UP000321121"/>
    </source>
</evidence>
<dbReference type="InterPro" id="IPR002563">
    <property type="entry name" value="Flavin_Rdtase-like_dom"/>
</dbReference>
<reference evidence="6 7" key="1">
    <citation type="submission" date="2019-07" db="EMBL/GenBank/DDBJ databases">
        <title>Whole genome shotgun sequence of Halomonas halophila NBRC 102604.</title>
        <authorList>
            <person name="Hosoyama A."/>
            <person name="Uohara A."/>
            <person name="Ohji S."/>
            <person name="Ichikawa N."/>
        </authorList>
    </citation>
    <scope>NUCLEOTIDE SEQUENCE [LARGE SCALE GENOMIC DNA]</scope>
    <source>
        <strain evidence="6 7">NBRC 102604</strain>
    </source>
</reference>
<evidence type="ECO:0000313" key="6">
    <source>
        <dbReference type="EMBL" id="GEK73051.1"/>
    </source>
</evidence>
<keyword evidence="7" id="KW-1185">Reference proteome</keyword>
<evidence type="ECO:0000256" key="4">
    <source>
        <dbReference type="ARBA" id="ARBA00038054"/>
    </source>
</evidence>
<comment type="cofactor">
    <cofactor evidence="1">
        <name>FMN</name>
        <dbReference type="ChEBI" id="CHEBI:58210"/>
    </cofactor>
</comment>
<name>A0ABQ0U3D5_9GAMM</name>
<dbReference type="SUPFAM" id="SSF50475">
    <property type="entry name" value="FMN-binding split barrel"/>
    <property type="match status" value="1"/>
</dbReference>
<protein>
    <recommendedName>
        <fullName evidence="5">Flavin reductase like domain-containing protein</fullName>
    </recommendedName>
</protein>
<dbReference type="Pfam" id="PF01613">
    <property type="entry name" value="Flavin_Reduct"/>
    <property type="match status" value="1"/>
</dbReference>
<gene>
    <name evidence="6" type="ORF">HHA04nite_15950</name>
</gene>
<keyword evidence="3" id="KW-0288">FMN</keyword>
<comment type="caution">
    <text evidence="6">The sequence shown here is derived from an EMBL/GenBank/DDBJ whole genome shotgun (WGS) entry which is preliminary data.</text>
</comment>
<dbReference type="Proteomes" id="UP000321121">
    <property type="component" value="Unassembled WGS sequence"/>
</dbReference>
<organism evidence="6 7">
    <name type="scientific">Halomonas halophila</name>
    <dbReference type="NCBI Taxonomy" id="29573"/>
    <lineage>
        <taxon>Bacteria</taxon>
        <taxon>Pseudomonadati</taxon>
        <taxon>Pseudomonadota</taxon>
        <taxon>Gammaproteobacteria</taxon>
        <taxon>Oceanospirillales</taxon>
        <taxon>Halomonadaceae</taxon>
        <taxon>Halomonas</taxon>
    </lineage>
</organism>
<dbReference type="PANTHER" id="PTHR33798">
    <property type="entry name" value="FLAVOPROTEIN OXYGENASE"/>
    <property type="match status" value="1"/>
</dbReference>
<dbReference type="Gene3D" id="2.30.110.10">
    <property type="entry name" value="Electron Transport, Fmn-binding Protein, Chain A"/>
    <property type="match status" value="1"/>
</dbReference>
<proteinExistence type="inferred from homology"/>
<feature type="domain" description="Flavin reductase like" evidence="5">
    <location>
        <begin position="38"/>
        <end position="192"/>
    </location>
</feature>
<evidence type="ECO:0000256" key="1">
    <source>
        <dbReference type="ARBA" id="ARBA00001917"/>
    </source>
</evidence>
<keyword evidence="2" id="KW-0285">Flavoprotein</keyword>
<dbReference type="EMBL" id="BJUS01000015">
    <property type="protein sequence ID" value="GEK73051.1"/>
    <property type="molecule type" value="Genomic_DNA"/>
</dbReference>
<dbReference type="InterPro" id="IPR012349">
    <property type="entry name" value="Split_barrel_FMN-bd"/>
</dbReference>
<dbReference type="SMART" id="SM00903">
    <property type="entry name" value="Flavin_Reduct"/>
    <property type="match status" value="1"/>
</dbReference>
<evidence type="ECO:0000256" key="3">
    <source>
        <dbReference type="ARBA" id="ARBA00022643"/>
    </source>
</evidence>
<accession>A0ABQ0U3D5</accession>
<evidence type="ECO:0000256" key="2">
    <source>
        <dbReference type="ARBA" id="ARBA00022630"/>
    </source>
</evidence>